<feature type="transmembrane region" description="Helical" evidence="1">
    <location>
        <begin position="38"/>
        <end position="61"/>
    </location>
</feature>
<organism evidence="2 3">
    <name type="scientific">Lentinula detonsa</name>
    <dbReference type="NCBI Taxonomy" id="2804962"/>
    <lineage>
        <taxon>Eukaryota</taxon>
        <taxon>Fungi</taxon>
        <taxon>Dikarya</taxon>
        <taxon>Basidiomycota</taxon>
        <taxon>Agaricomycotina</taxon>
        <taxon>Agaricomycetes</taxon>
        <taxon>Agaricomycetidae</taxon>
        <taxon>Agaricales</taxon>
        <taxon>Marasmiineae</taxon>
        <taxon>Omphalotaceae</taxon>
        <taxon>Lentinula</taxon>
    </lineage>
</organism>
<keyword evidence="1" id="KW-1133">Transmembrane helix</keyword>
<sequence length="432" mass="47002">MDQYDLRMFTSTTGFVPPLSLASRSSNRRFRLHGFVKLAMKFVNGFLFLPFVQIVIGAPLLKTREVVPVVQDAKADESYGIFYTGPGCPPSKPCQLTSSHWENDLDLFEAGDLVALDRDSHLGSPNNDVVTNTDLAVRSSSDLVIHGRSAAKLQKAGDGLKKAGSVLGKVAKGADAIPEVGEIIGTAIQVVASFLKFLGSIFGAIAKAERESAAARGEFTQKVTDQTLKKHPGWLVVTVHPKHTTWFQGNEHTDWSHSTTSIKTATGTYHFDVYAARAGIFMNDGDGGYMNWAYSAPAAQLKAVGYQNHRLVYTGGAPKNHPNSGNCAFHVYQFQKNEKKQNPVNHYTIVAIIKDAKGVIVGFEGDGDGSKPVPVSSQLHDPLTITTGPNDKSALSFSFGKDKWNSDAKSRCSVGKYDHGIRQMDCNFQCKF</sequence>
<protein>
    <submittedName>
        <fullName evidence="2">Uncharacterized protein</fullName>
    </submittedName>
</protein>
<keyword evidence="1" id="KW-0472">Membrane</keyword>
<dbReference type="Proteomes" id="UP001163850">
    <property type="component" value="Unassembled WGS sequence"/>
</dbReference>
<evidence type="ECO:0000256" key="1">
    <source>
        <dbReference type="SAM" id="Phobius"/>
    </source>
</evidence>
<evidence type="ECO:0000313" key="3">
    <source>
        <dbReference type="Proteomes" id="UP001163850"/>
    </source>
</evidence>
<keyword evidence="1" id="KW-0812">Transmembrane</keyword>
<reference evidence="2" key="1">
    <citation type="submission" date="2022-08" db="EMBL/GenBank/DDBJ databases">
        <authorList>
            <consortium name="DOE Joint Genome Institute"/>
            <person name="Min B."/>
            <person name="Riley R."/>
            <person name="Sierra-Patev S."/>
            <person name="Naranjo-Ortiz M."/>
            <person name="Looney B."/>
            <person name="Konkel Z."/>
            <person name="Slot J.C."/>
            <person name="Sakamoto Y."/>
            <person name="Steenwyk J.L."/>
            <person name="Rokas A."/>
            <person name="Carro J."/>
            <person name="Camarero S."/>
            <person name="Ferreira P."/>
            <person name="Molpeceres G."/>
            <person name="Ruiz-Duenas F.J."/>
            <person name="Serrano A."/>
            <person name="Henrissat B."/>
            <person name="Drula E."/>
            <person name="Hughes K.W."/>
            <person name="Mata J.L."/>
            <person name="Ishikawa N.K."/>
            <person name="Vargas-Isla R."/>
            <person name="Ushijima S."/>
            <person name="Smith C.A."/>
            <person name="Ahrendt S."/>
            <person name="Andreopoulos W."/>
            <person name="He G."/>
            <person name="Labutti K."/>
            <person name="Lipzen A."/>
            <person name="Ng V."/>
            <person name="Sandor L."/>
            <person name="Barry K."/>
            <person name="Martinez A.T."/>
            <person name="Xiao Y."/>
            <person name="Gibbons J.G."/>
            <person name="Terashima K."/>
            <person name="Hibbett D.S."/>
            <person name="Grigoriev I.V."/>
        </authorList>
    </citation>
    <scope>NUCLEOTIDE SEQUENCE</scope>
    <source>
        <strain evidence="2">TFB7829</strain>
    </source>
</reference>
<name>A0AA38UPC2_9AGAR</name>
<gene>
    <name evidence="2" type="ORF">F5890DRAFT_694030</name>
</gene>
<proteinExistence type="predicted"/>
<evidence type="ECO:0000313" key="2">
    <source>
        <dbReference type="EMBL" id="KAJ3980486.1"/>
    </source>
</evidence>
<dbReference type="EMBL" id="MU802184">
    <property type="protein sequence ID" value="KAJ3980486.1"/>
    <property type="molecule type" value="Genomic_DNA"/>
</dbReference>
<comment type="caution">
    <text evidence="2">The sequence shown here is derived from an EMBL/GenBank/DDBJ whole genome shotgun (WGS) entry which is preliminary data.</text>
</comment>
<accession>A0AA38UPC2</accession>
<dbReference type="AlphaFoldDB" id="A0AA38UPC2"/>